<organism evidence="3 4">
    <name type="scientific">Bhargavaea beijingensis</name>
    <dbReference type="NCBI Taxonomy" id="426756"/>
    <lineage>
        <taxon>Bacteria</taxon>
        <taxon>Bacillati</taxon>
        <taxon>Bacillota</taxon>
        <taxon>Bacilli</taxon>
        <taxon>Bacillales</taxon>
        <taxon>Caryophanaceae</taxon>
        <taxon>Bhargavaea</taxon>
    </lineage>
</organism>
<dbReference type="InterPro" id="IPR002901">
    <property type="entry name" value="MGlyc_endo_b_GlcNAc-like_dom"/>
</dbReference>
<dbReference type="PANTHER" id="PTHR34408">
    <property type="entry name" value="FAMILY PROTEIN, PUTATIVE-RELATED"/>
    <property type="match status" value="1"/>
</dbReference>
<dbReference type="InterPro" id="IPR052354">
    <property type="entry name" value="Cell_Wall_Dynamics_Protein"/>
</dbReference>
<accession>A0ABX9ZF89</accession>
<dbReference type="Gene3D" id="2.30.30.40">
    <property type="entry name" value="SH3 Domains"/>
    <property type="match status" value="4"/>
</dbReference>
<dbReference type="SMART" id="SM00287">
    <property type="entry name" value="SH3b"/>
    <property type="match status" value="2"/>
</dbReference>
<dbReference type="Pfam" id="PF08239">
    <property type="entry name" value="SH3_3"/>
    <property type="match status" value="2"/>
</dbReference>
<sequence>MMNKREEKCEHFERYGRLLLAFMSFVLILSMLNPIDEASASTSGKGVALKNPTHVYASESRSSNILKSYSEGRILKYEVTGSEWNKAVVSVSGKWTTGFIHSSDVDPITENPTALKGIALKSPTPILSAPSSKAAVLKNYGQGTILKYRTFSSQWYEATISYKGEWRTGYIRKSDVETAFDSQETLKGVALKSPTAVYKNGSTAAYWKTYSPGTILSYKTFSENWYEAKVYIQGSPQSGYIRKSDVETAVSPQVGIYGIGTVQPTGIYPKATTSAKPLKTYPAGTRLYYRTFTSGWYQATVYVGGQKKTGYIKADQTEQLLDNSQDADGRSIVAANIHKLASAHSSTVTTVPKGFPISLKTYTKNWYQASVTLNGETYSGFIRADQVTTQDVVKTKSYHYTFDSFVDKQMNVDPKSDGAGKILATREQVAHYSNPSNFPAGTAGYYQFLNLKSPAGLDANEINTRLLAGKGILAGQGQAFVNASYAAGLNEAYLIAHTLHETGNGTSVLSNGIPVDSNGKVTRDGAGKIAETAETIGKVYNMYGYGAKDACPIDCGAEYAFKKQWFTPADAIIGGAHEVGVNYINVGQDTLYKMRWNPDAPATHQYATHVRWAEIQANKIAQIYQEMSNFILEFEIPNYVNQPGGSERPEEPKPSPPTYMEFPEKVEGKTTDAVNLRKEPTTTSAKLATSKTGDRVTVHGKNGTWYKVTYAGQVGWMHQDYVQILNMLEVIATTNLNVRSGPSTTDASIGKLAPATRVAVVLKEDGAMIREKEWYQVYYNGRTGWISGGPNGTSYVKAIN</sequence>
<dbReference type="SUPFAM" id="SSF50044">
    <property type="entry name" value="SH3-domain"/>
    <property type="match status" value="1"/>
</dbReference>
<evidence type="ECO:0000259" key="2">
    <source>
        <dbReference type="PROSITE" id="PS51781"/>
    </source>
</evidence>
<dbReference type="PROSITE" id="PS51781">
    <property type="entry name" value="SH3B"/>
    <property type="match status" value="1"/>
</dbReference>
<protein>
    <recommendedName>
        <fullName evidence="2">SH3b domain-containing protein</fullName>
    </recommendedName>
</protein>
<proteinExistence type="predicted"/>
<dbReference type="SMART" id="SM00047">
    <property type="entry name" value="LYZ2"/>
    <property type="match status" value="1"/>
</dbReference>
<reference evidence="3 4" key="1">
    <citation type="submission" date="2018-12" db="EMBL/GenBank/DDBJ databases">
        <title>Comparitive functional genomics of dry heat resistant strains isolated from the viking spacecraft.</title>
        <authorList>
            <person name="Seuylemezian A."/>
            <person name="Vaishampayan P."/>
        </authorList>
    </citation>
    <scope>NUCLEOTIDE SEQUENCE [LARGE SCALE GENOMIC DNA]</scope>
    <source>
        <strain evidence="3 4">M6-11</strain>
    </source>
</reference>
<evidence type="ECO:0000313" key="3">
    <source>
        <dbReference type="EMBL" id="RSK35678.1"/>
    </source>
</evidence>
<dbReference type="InterPro" id="IPR003646">
    <property type="entry name" value="SH3-like_bac-type"/>
</dbReference>
<gene>
    <name evidence="3" type="ORF">EJA12_03630</name>
</gene>
<dbReference type="Proteomes" id="UP000272481">
    <property type="component" value="Unassembled WGS sequence"/>
</dbReference>
<evidence type="ECO:0000313" key="4">
    <source>
        <dbReference type="Proteomes" id="UP000272481"/>
    </source>
</evidence>
<comment type="caution">
    <text evidence="3">The sequence shown here is derived from an EMBL/GenBank/DDBJ whole genome shotgun (WGS) entry which is preliminary data.</text>
</comment>
<dbReference type="InterPro" id="IPR036028">
    <property type="entry name" value="SH3-like_dom_sf"/>
</dbReference>
<name>A0ABX9ZF89_9BACL</name>
<dbReference type="EMBL" id="RWGW01000005">
    <property type="protein sequence ID" value="RSK35678.1"/>
    <property type="molecule type" value="Genomic_DNA"/>
</dbReference>
<keyword evidence="4" id="KW-1185">Reference proteome</keyword>
<dbReference type="PANTHER" id="PTHR34408:SF1">
    <property type="entry name" value="GLYCOSYL HYDROLASE FAMILY 19 DOMAIN-CONTAINING PROTEIN HI_1415"/>
    <property type="match status" value="1"/>
</dbReference>
<feature type="region of interest" description="Disordered" evidence="1">
    <location>
        <begin position="642"/>
        <end position="663"/>
    </location>
</feature>
<feature type="domain" description="SH3b" evidence="2">
    <location>
        <begin position="664"/>
        <end position="726"/>
    </location>
</feature>
<evidence type="ECO:0000256" key="1">
    <source>
        <dbReference type="SAM" id="MobiDB-lite"/>
    </source>
</evidence>